<dbReference type="Pfam" id="PF01170">
    <property type="entry name" value="UPF0020"/>
    <property type="match status" value="1"/>
</dbReference>
<evidence type="ECO:0000259" key="1">
    <source>
        <dbReference type="Pfam" id="PF01170"/>
    </source>
</evidence>
<keyword evidence="2" id="KW-0808">Transferase</keyword>
<dbReference type="CDD" id="cd02440">
    <property type="entry name" value="AdoMet_MTases"/>
    <property type="match status" value="1"/>
</dbReference>
<dbReference type="InterPro" id="IPR016024">
    <property type="entry name" value="ARM-type_fold"/>
</dbReference>
<dbReference type="InterPro" id="IPR029063">
    <property type="entry name" value="SAM-dependent_MTases_sf"/>
</dbReference>
<feature type="domain" description="Ribosomal RNA large subunit methyltransferase K/L-like methyltransferase" evidence="1">
    <location>
        <begin position="362"/>
        <end position="517"/>
    </location>
</feature>
<dbReference type="InterPro" id="IPR000241">
    <property type="entry name" value="RlmKL-like_Mtase"/>
</dbReference>
<dbReference type="Proteomes" id="UP000244910">
    <property type="component" value="Chromosome"/>
</dbReference>
<reference evidence="3" key="1">
    <citation type="submission" date="2017-04" db="EMBL/GenBank/DDBJ databases">
        <authorList>
            <person name="Song Y."/>
            <person name="Cho B.-K."/>
        </authorList>
    </citation>
    <scope>NUCLEOTIDE SEQUENCE [LARGE SCALE GENOMIC DNA]</scope>
    <source>
        <strain evidence="3">SL1</strain>
    </source>
</reference>
<proteinExistence type="predicted"/>
<evidence type="ECO:0000313" key="3">
    <source>
        <dbReference type="Proteomes" id="UP000244910"/>
    </source>
</evidence>
<accession>A0A2U8DSW0</accession>
<dbReference type="PANTHER" id="PTHR14911">
    <property type="entry name" value="THUMP DOMAIN-CONTAINING"/>
    <property type="match status" value="1"/>
</dbReference>
<protein>
    <submittedName>
        <fullName evidence="2">RNA methyltransferase</fullName>
    </submittedName>
</protein>
<name>A0A2U8DSW0_9CLOT</name>
<dbReference type="OrthoDB" id="1637728at2"/>
<organism evidence="2 3">
    <name type="scientific">Clostridium drakei</name>
    <dbReference type="NCBI Taxonomy" id="332101"/>
    <lineage>
        <taxon>Bacteria</taxon>
        <taxon>Bacillati</taxon>
        <taxon>Bacillota</taxon>
        <taxon>Clostridia</taxon>
        <taxon>Eubacteriales</taxon>
        <taxon>Clostridiaceae</taxon>
        <taxon>Clostridium</taxon>
    </lineage>
</organism>
<dbReference type="InterPro" id="IPR011989">
    <property type="entry name" value="ARM-like"/>
</dbReference>
<dbReference type="PANTHER" id="PTHR14911:SF13">
    <property type="entry name" value="TRNA (GUANINE(6)-N2)-METHYLTRANSFERASE THUMP3"/>
    <property type="match status" value="1"/>
</dbReference>
<dbReference type="SUPFAM" id="SSF48371">
    <property type="entry name" value="ARM repeat"/>
    <property type="match status" value="1"/>
</dbReference>
<dbReference type="GO" id="GO:0030488">
    <property type="term" value="P:tRNA methylation"/>
    <property type="evidence" value="ECO:0007669"/>
    <property type="project" value="TreeGrafter"/>
</dbReference>
<dbReference type="GO" id="GO:0016423">
    <property type="term" value="F:tRNA (guanine) methyltransferase activity"/>
    <property type="evidence" value="ECO:0007669"/>
    <property type="project" value="TreeGrafter"/>
</dbReference>
<dbReference type="SUPFAM" id="SSF53335">
    <property type="entry name" value="S-adenosyl-L-methionine-dependent methyltransferases"/>
    <property type="match status" value="1"/>
</dbReference>
<dbReference type="EMBL" id="CP020953">
    <property type="protein sequence ID" value="AWI05863.1"/>
    <property type="molecule type" value="Genomic_DNA"/>
</dbReference>
<evidence type="ECO:0000313" key="2">
    <source>
        <dbReference type="EMBL" id="AWI05863.1"/>
    </source>
</evidence>
<dbReference type="RefSeq" id="WP_032076983.1">
    <property type="nucleotide sequence ID" value="NZ_CP020953.1"/>
</dbReference>
<sequence>MKEINYTKLIEDLKNADDRQRAEIIDKLSRNYNNAMPLLWSEALNQDNPRAVLSVIRDIIKKEKPRGIFKRTVGHSKQKLSDLLKHSDPKVRKNVCGIIGEMGDSKYLEALYSAYGSEEQLFVKSSYVLAIGNCGGILDAEKLKSIFEELIIKEKSPKDKNLAVKDEKHINEEKRALTRAIAKLSPPKPHEFTGFKNPVPMILTTMNDHFQITLMDLKEKSIKGTTVTEGIYIEEKDLKKVYECRTFYELLFPLESCSNLELNYKVVADKIIKTNIISFLNQCHAGDSNNPFWYRVEFKTTDHSRERSEFVKNLSRELDEISGGNLKNSPSSYEIEIRIVEKNNLCSAFIKLYTLNDNRFDYREKSLAASINPVTAAIVMKNIEKWLKPNAKVIDPFCGAGTMLIERAKLKDFKSLTGVDIFNTGIAYAEVNSYIANVKIELKCEDILEFYSRDRFDEMISNMPFESKSGVSSFNTRLYSEFVNRIPSIVRQGGMVFLYTVEKNLLKESLIDNKYLKIIDTIKMESGGLIPHVFVIRVL</sequence>
<dbReference type="Gene3D" id="3.40.50.150">
    <property type="entry name" value="Vaccinia Virus protein VP39"/>
    <property type="match status" value="1"/>
</dbReference>
<dbReference type="Gene3D" id="1.25.10.10">
    <property type="entry name" value="Leucine-rich Repeat Variant"/>
    <property type="match status" value="1"/>
</dbReference>
<keyword evidence="3" id="KW-1185">Reference proteome</keyword>
<dbReference type="KEGG" id="cdrk:B9W14_15600"/>
<dbReference type="AlphaFoldDB" id="A0A2U8DSW0"/>
<keyword evidence="2" id="KW-0489">Methyltransferase</keyword>
<gene>
    <name evidence="2" type="ORF">B9W14_15600</name>
</gene>